<dbReference type="InterPro" id="IPR041698">
    <property type="entry name" value="Methyltransf_25"/>
</dbReference>
<accession>A0A7Z7LCQ7</accession>
<sequence length="256" mass="29557">MRESWEYYNDIATRYDYMYEEPYWQLYHMLVERLVDDHITHRSRVLDLGTGTGRWALRMAEDGHDVIGVDPAGEMLKVARMKAELAELKIEFLEVGGENLPFEKAYFDSVLAMGDVLSYAVEPEKVLKKVGEVLKKGGKLLASVDNAWAFLQDFLSLAEYSMAQKLLDERKIPIGDRSVSKKDFLSRPYFPGEMSGILRSSGFELVDMASLIAFYPYNEVSLASNISKACEWEYRYCRQKETFSRSEHLFFCAIKR</sequence>
<name>A0A7Z7LCQ7_9BACT</name>
<dbReference type="SUPFAM" id="SSF53335">
    <property type="entry name" value="S-adenosyl-L-methionine-dependent methyltransferases"/>
    <property type="match status" value="1"/>
</dbReference>
<dbReference type="PANTHER" id="PTHR43591">
    <property type="entry name" value="METHYLTRANSFERASE"/>
    <property type="match status" value="1"/>
</dbReference>
<feature type="domain" description="Methyltransferase" evidence="1">
    <location>
        <begin position="45"/>
        <end position="138"/>
    </location>
</feature>
<evidence type="ECO:0000313" key="3">
    <source>
        <dbReference type="Proteomes" id="UP000250796"/>
    </source>
</evidence>
<keyword evidence="3" id="KW-1185">Reference proteome</keyword>
<dbReference type="Gene3D" id="3.40.50.150">
    <property type="entry name" value="Vaccinia Virus protein VP39"/>
    <property type="match status" value="1"/>
</dbReference>
<dbReference type="Pfam" id="PF13649">
    <property type="entry name" value="Methyltransf_25"/>
    <property type="match status" value="1"/>
</dbReference>
<dbReference type="InterPro" id="IPR029063">
    <property type="entry name" value="SAM-dependent_MTases_sf"/>
</dbReference>
<keyword evidence="2" id="KW-0830">Ubiquinone</keyword>
<dbReference type="GO" id="GO:0032259">
    <property type="term" value="P:methylation"/>
    <property type="evidence" value="ECO:0007669"/>
    <property type="project" value="UniProtKB-KW"/>
</dbReference>
<dbReference type="EMBL" id="LS974202">
    <property type="protein sequence ID" value="SSC11660.1"/>
    <property type="molecule type" value="Genomic_DNA"/>
</dbReference>
<dbReference type="AlphaFoldDB" id="A0A7Z7LCQ7"/>
<proteinExistence type="predicted"/>
<evidence type="ECO:0000313" key="2">
    <source>
        <dbReference type="EMBL" id="SSC11660.1"/>
    </source>
</evidence>
<organism evidence="2 3">
    <name type="scientific">Mesotoga infera</name>
    <dbReference type="NCBI Taxonomy" id="1236046"/>
    <lineage>
        <taxon>Bacteria</taxon>
        <taxon>Thermotogati</taxon>
        <taxon>Thermotogota</taxon>
        <taxon>Thermotogae</taxon>
        <taxon>Kosmotogales</taxon>
        <taxon>Kosmotogaceae</taxon>
        <taxon>Mesotoga</taxon>
    </lineage>
</organism>
<evidence type="ECO:0000259" key="1">
    <source>
        <dbReference type="Pfam" id="PF13649"/>
    </source>
</evidence>
<keyword evidence="2" id="KW-0808">Transferase</keyword>
<dbReference type="KEGG" id="minf:MESINF_0211"/>
<dbReference type="CDD" id="cd02440">
    <property type="entry name" value="AdoMet_MTases"/>
    <property type="match status" value="1"/>
</dbReference>
<dbReference type="Proteomes" id="UP000250796">
    <property type="component" value="Chromosome MESINF"/>
</dbReference>
<gene>
    <name evidence="2" type="ORF">MESINF_0211</name>
</gene>
<dbReference type="RefSeq" id="WP_169698108.1">
    <property type="nucleotide sequence ID" value="NZ_LS974202.1"/>
</dbReference>
<dbReference type="GO" id="GO:0008168">
    <property type="term" value="F:methyltransferase activity"/>
    <property type="evidence" value="ECO:0007669"/>
    <property type="project" value="UniProtKB-KW"/>
</dbReference>
<reference evidence="2 3" key="1">
    <citation type="submission" date="2017-01" db="EMBL/GenBank/DDBJ databases">
        <authorList>
            <person name="Erauso G."/>
        </authorList>
    </citation>
    <scope>NUCLEOTIDE SEQUENCE [LARGE SCALE GENOMIC DNA]</scope>
    <source>
        <strain evidence="2">MESINF1</strain>
    </source>
</reference>
<keyword evidence="2" id="KW-0489">Methyltransferase</keyword>
<protein>
    <submittedName>
        <fullName evidence="2">Methylase involved in ubiquinone/menaquinone biosynthesis</fullName>
    </submittedName>
</protein>